<reference evidence="1 2" key="1">
    <citation type="journal article" date="2016" name="Genome Biol. Evol.">
        <title>Divergent and convergent evolution of fungal pathogenicity.</title>
        <authorList>
            <person name="Shang Y."/>
            <person name="Xiao G."/>
            <person name="Zheng P."/>
            <person name="Cen K."/>
            <person name="Zhan S."/>
            <person name="Wang C."/>
        </authorList>
    </citation>
    <scope>NUCLEOTIDE SEQUENCE [LARGE SCALE GENOMIC DNA]</scope>
    <source>
        <strain evidence="1 2">RCEF 264</strain>
    </source>
</reference>
<accession>A0A167Y3N5</accession>
<dbReference type="Proteomes" id="UP000076874">
    <property type="component" value="Unassembled WGS sequence"/>
</dbReference>
<comment type="caution">
    <text evidence="1">The sequence shown here is derived from an EMBL/GenBank/DDBJ whole genome shotgun (WGS) entry which is preliminary data.</text>
</comment>
<evidence type="ECO:0000313" key="1">
    <source>
        <dbReference type="EMBL" id="OAA65793.1"/>
    </source>
</evidence>
<protein>
    <submittedName>
        <fullName evidence="1">Uncharacterized protein</fullName>
    </submittedName>
</protein>
<keyword evidence="2" id="KW-1185">Reference proteome</keyword>
<evidence type="ECO:0000313" key="2">
    <source>
        <dbReference type="Proteomes" id="UP000076874"/>
    </source>
</evidence>
<dbReference type="AlphaFoldDB" id="A0A167Y3N5"/>
<name>A0A167Y3N5_9HYPO</name>
<dbReference type="EMBL" id="AZHD01000003">
    <property type="protein sequence ID" value="OAA65793.1"/>
    <property type="molecule type" value="Genomic_DNA"/>
</dbReference>
<gene>
    <name evidence="1" type="ORF">SPI_02580</name>
</gene>
<proteinExistence type="predicted"/>
<organism evidence="1 2">
    <name type="scientific">Niveomyces insectorum RCEF 264</name>
    <dbReference type="NCBI Taxonomy" id="1081102"/>
    <lineage>
        <taxon>Eukaryota</taxon>
        <taxon>Fungi</taxon>
        <taxon>Dikarya</taxon>
        <taxon>Ascomycota</taxon>
        <taxon>Pezizomycotina</taxon>
        <taxon>Sordariomycetes</taxon>
        <taxon>Hypocreomycetidae</taxon>
        <taxon>Hypocreales</taxon>
        <taxon>Cordycipitaceae</taxon>
        <taxon>Niveomyces</taxon>
    </lineage>
</organism>
<sequence length="78" mass="8820">MPTQLYQARRLTRGLNNYVSKSGPDNELNYPVVQPNETGFDPKGQAYRNSIRGHAVRDLAVEEKIFKMFGKHAAAWLG</sequence>